<evidence type="ECO:0000256" key="2">
    <source>
        <dbReference type="ARBA" id="ARBA00023274"/>
    </source>
</evidence>
<dbReference type="GO" id="GO:0006412">
    <property type="term" value="P:translation"/>
    <property type="evidence" value="ECO:0007669"/>
    <property type="project" value="InterPro"/>
</dbReference>
<keyword evidence="2" id="KW-0687">Ribonucleoprotein</keyword>
<keyword evidence="4" id="KW-1185">Reference proteome</keyword>
<evidence type="ECO:0000313" key="4">
    <source>
        <dbReference type="Proteomes" id="UP001280121"/>
    </source>
</evidence>
<name>A0AAD9TV77_9ROSI</name>
<dbReference type="PANTHER" id="PTHR11489">
    <property type="entry name" value="40S RIBOSOMAL PROTEIN SA"/>
    <property type="match status" value="1"/>
</dbReference>
<reference evidence="3" key="1">
    <citation type="journal article" date="2023" name="Plant J.">
        <title>Genome sequences and population genomics provide insights into the demographic history, inbreeding, and mutation load of two 'living fossil' tree species of Dipteronia.</title>
        <authorList>
            <person name="Feng Y."/>
            <person name="Comes H.P."/>
            <person name="Chen J."/>
            <person name="Zhu S."/>
            <person name="Lu R."/>
            <person name="Zhang X."/>
            <person name="Li P."/>
            <person name="Qiu J."/>
            <person name="Olsen K.M."/>
            <person name="Qiu Y."/>
        </authorList>
    </citation>
    <scope>NUCLEOTIDE SEQUENCE</scope>
    <source>
        <strain evidence="3">KIB01</strain>
    </source>
</reference>
<comment type="caution">
    <text evidence="3">The sequence shown here is derived from an EMBL/GenBank/DDBJ whole genome shotgun (WGS) entry which is preliminary data.</text>
</comment>
<dbReference type="GO" id="GO:0003735">
    <property type="term" value="F:structural constituent of ribosome"/>
    <property type="evidence" value="ECO:0007669"/>
    <property type="project" value="InterPro"/>
</dbReference>
<dbReference type="InterPro" id="IPR005707">
    <property type="entry name" value="Ribosomal_uS2_euk/arc"/>
</dbReference>
<gene>
    <name evidence="3" type="ORF">Ddye_024101</name>
</gene>
<evidence type="ECO:0000313" key="3">
    <source>
        <dbReference type="EMBL" id="KAK2642338.1"/>
    </source>
</evidence>
<evidence type="ECO:0000256" key="1">
    <source>
        <dbReference type="ARBA" id="ARBA00022980"/>
    </source>
</evidence>
<dbReference type="EMBL" id="JANJYI010000007">
    <property type="protein sequence ID" value="KAK2642338.1"/>
    <property type="molecule type" value="Genomic_DNA"/>
</dbReference>
<sequence>MATATAPKQLSQKEADIQMMLDSEVHWWTKNCDFQMERCVFNRRNDERKLIYCMNYVLTPKLLAPTQDHFLEATGVPCAQQQQQLMQRTREELCCSTKGYQPLTQLCCSVSSSSTVLGMPSPQLSTSPGVQHCYDAFKAEQGSRSGFKFKGKDVDISAHQEVLRGIHIAAPYFSLFRLCRSESYKFQKS</sequence>
<organism evidence="3 4">
    <name type="scientific">Dipteronia dyeriana</name>
    <dbReference type="NCBI Taxonomy" id="168575"/>
    <lineage>
        <taxon>Eukaryota</taxon>
        <taxon>Viridiplantae</taxon>
        <taxon>Streptophyta</taxon>
        <taxon>Embryophyta</taxon>
        <taxon>Tracheophyta</taxon>
        <taxon>Spermatophyta</taxon>
        <taxon>Magnoliopsida</taxon>
        <taxon>eudicotyledons</taxon>
        <taxon>Gunneridae</taxon>
        <taxon>Pentapetalae</taxon>
        <taxon>rosids</taxon>
        <taxon>malvids</taxon>
        <taxon>Sapindales</taxon>
        <taxon>Sapindaceae</taxon>
        <taxon>Hippocastanoideae</taxon>
        <taxon>Acereae</taxon>
        <taxon>Dipteronia</taxon>
    </lineage>
</organism>
<dbReference type="GO" id="GO:0015935">
    <property type="term" value="C:small ribosomal subunit"/>
    <property type="evidence" value="ECO:0007669"/>
    <property type="project" value="InterPro"/>
</dbReference>
<keyword evidence="1" id="KW-0689">Ribosomal protein</keyword>
<accession>A0AAD9TV77</accession>
<proteinExistence type="predicted"/>
<protein>
    <submittedName>
        <fullName evidence="3">Uncharacterized protein</fullName>
    </submittedName>
</protein>
<dbReference type="Proteomes" id="UP001280121">
    <property type="component" value="Unassembled WGS sequence"/>
</dbReference>
<dbReference type="AlphaFoldDB" id="A0AAD9TV77"/>